<proteinExistence type="predicted"/>
<dbReference type="Proteomes" id="UP000814128">
    <property type="component" value="Unassembled WGS sequence"/>
</dbReference>
<evidence type="ECO:0000313" key="2">
    <source>
        <dbReference type="Proteomes" id="UP000814128"/>
    </source>
</evidence>
<evidence type="ECO:0000313" key="1">
    <source>
        <dbReference type="EMBL" id="KAI0036775.1"/>
    </source>
</evidence>
<dbReference type="EMBL" id="MU273468">
    <property type="protein sequence ID" value="KAI0036775.1"/>
    <property type="molecule type" value="Genomic_DNA"/>
</dbReference>
<name>A0ACB8QY84_9AGAM</name>
<reference evidence="1" key="1">
    <citation type="submission" date="2021-02" db="EMBL/GenBank/DDBJ databases">
        <authorList>
            <consortium name="DOE Joint Genome Institute"/>
            <person name="Ahrendt S."/>
            <person name="Looney B.P."/>
            <person name="Miyauchi S."/>
            <person name="Morin E."/>
            <person name="Drula E."/>
            <person name="Courty P.E."/>
            <person name="Chicoki N."/>
            <person name="Fauchery L."/>
            <person name="Kohler A."/>
            <person name="Kuo A."/>
            <person name="Labutti K."/>
            <person name="Pangilinan J."/>
            <person name="Lipzen A."/>
            <person name="Riley R."/>
            <person name="Andreopoulos W."/>
            <person name="He G."/>
            <person name="Johnson J."/>
            <person name="Barry K.W."/>
            <person name="Grigoriev I.V."/>
            <person name="Nagy L."/>
            <person name="Hibbett D."/>
            <person name="Henrissat B."/>
            <person name="Matheny P.B."/>
            <person name="Labbe J."/>
            <person name="Martin F."/>
        </authorList>
    </citation>
    <scope>NUCLEOTIDE SEQUENCE</scope>
    <source>
        <strain evidence="1">EC-137</strain>
    </source>
</reference>
<gene>
    <name evidence="1" type="ORF">K488DRAFT_40413</name>
</gene>
<protein>
    <submittedName>
        <fullName evidence="1">Zn-dependent exopeptidase</fullName>
    </submittedName>
</protein>
<organism evidence="1 2">
    <name type="scientific">Vararia minispora EC-137</name>
    <dbReference type="NCBI Taxonomy" id="1314806"/>
    <lineage>
        <taxon>Eukaryota</taxon>
        <taxon>Fungi</taxon>
        <taxon>Dikarya</taxon>
        <taxon>Basidiomycota</taxon>
        <taxon>Agaricomycotina</taxon>
        <taxon>Agaricomycetes</taxon>
        <taxon>Russulales</taxon>
        <taxon>Lachnocladiaceae</taxon>
        <taxon>Vararia</taxon>
    </lineage>
</organism>
<reference evidence="1" key="2">
    <citation type="journal article" date="2022" name="New Phytol.">
        <title>Evolutionary transition to the ectomycorrhizal habit in the genomes of a hyperdiverse lineage of mushroom-forming fungi.</title>
        <authorList>
            <person name="Looney B."/>
            <person name="Miyauchi S."/>
            <person name="Morin E."/>
            <person name="Drula E."/>
            <person name="Courty P.E."/>
            <person name="Kohler A."/>
            <person name="Kuo A."/>
            <person name="LaButti K."/>
            <person name="Pangilinan J."/>
            <person name="Lipzen A."/>
            <person name="Riley R."/>
            <person name="Andreopoulos W."/>
            <person name="He G."/>
            <person name="Johnson J."/>
            <person name="Nolan M."/>
            <person name="Tritt A."/>
            <person name="Barry K.W."/>
            <person name="Grigoriev I.V."/>
            <person name="Nagy L.G."/>
            <person name="Hibbett D."/>
            <person name="Henrissat B."/>
            <person name="Matheny P.B."/>
            <person name="Labbe J."/>
            <person name="Martin F.M."/>
        </authorList>
    </citation>
    <scope>NUCLEOTIDE SEQUENCE</scope>
    <source>
        <strain evidence="1">EC-137</strain>
    </source>
</reference>
<accession>A0ACB8QY84</accession>
<sequence>MSLSHVDEKSKQPLLPVAAGEAIQPNAVQPTQIRRRSRFRRVLAFSLAGVALFFLTHGSRLHSETLIRSKSTSTHHGEHAWAFDAYIGHLPERGHAPLHGRKAEEVFLTVPNPASAIAASRQYATTPHLAGSEGDLRTAHDFLALLQEQLGIDPPSEPPIFPAGSDASRNATLSINKLSQPAAWIDVYYPVQNTPLDHSLEILADDSSVVWAADLEEQSDGTDQDATEFRTAVPAWHGLSKDGEATGKLIYANYGRKADYDALVAQGVNFNGTIVLVRYGGVFRGLKIKGAEELGAVGVLIYSDPRDDGSVTEANGYIPYPHGPARNPSSVERGSVQYLSIYPGDPTTPGYPAYENATRTDGLNIPSIPSLPISWANAKVLLDEIQGKSRAVRMVNHVDTKITPIWNPMGVIPGHIKDEVIVVGNHRDAWVMGAADPSSGTVSVHEVVRGFGYLLRAGWKPLRTIVFASWDAEEYGLIGSTEWGEDFAEWIQQNVVAYLNLDVSVAGSQFDVAGSPSLSHFLKETAQAVPHPTDPDRTLWDARNDVGPLFGAHVDTEALAMHEEAKVVSDEVGVSPLGSGSDFTVFLQRLGIASLTSGFGGTLSDPVYHYHSIFDSERWQELYADPGFVKHVAIAQYLGLQTIRLADSVVLPLNTTHYAFQLEDYLNTVEDLAEASALTVNFAPLRASIKELQFASIKLDHRKAHAEHRMRMILRRLAWWRHHHPGGFKGKLLKVWHKCKMMLGFKYRGKHFPQHGTDRHEYHDKHVETAKQTAPHRAHGCNVKHAAHKNSTWPRLPHPHFPWSPKKALIRAAKEVRAVNAKLTKFEQGFIHEAGIKDREWYRHLGVAPGKWLGYGATTLPGLTESITIERNATLAAYEVKRLRDAIDRVAELLKA</sequence>
<comment type="caution">
    <text evidence="1">The sequence shown here is derived from an EMBL/GenBank/DDBJ whole genome shotgun (WGS) entry which is preliminary data.</text>
</comment>
<keyword evidence="2" id="KW-1185">Reference proteome</keyword>